<protein>
    <submittedName>
        <fullName evidence="1 2">Uncharacterized protein</fullName>
    </submittedName>
</protein>
<keyword evidence="3" id="KW-1185">Reference proteome</keyword>
<gene>
    <name evidence="1" type="ORF">BRADI_3g42884v3</name>
</gene>
<reference evidence="1" key="2">
    <citation type="submission" date="2017-06" db="EMBL/GenBank/DDBJ databases">
        <title>WGS assembly of Brachypodium distachyon.</title>
        <authorList>
            <consortium name="The International Brachypodium Initiative"/>
            <person name="Lucas S."/>
            <person name="Harmon-Smith M."/>
            <person name="Lail K."/>
            <person name="Tice H."/>
            <person name="Grimwood J."/>
            <person name="Bruce D."/>
            <person name="Barry K."/>
            <person name="Shu S."/>
            <person name="Lindquist E."/>
            <person name="Wang M."/>
            <person name="Pitluck S."/>
            <person name="Vogel J.P."/>
            <person name="Garvin D.F."/>
            <person name="Mockler T.C."/>
            <person name="Schmutz J."/>
            <person name="Rokhsar D."/>
            <person name="Bevan M.W."/>
        </authorList>
    </citation>
    <scope>NUCLEOTIDE SEQUENCE</scope>
    <source>
        <strain evidence="1">Bd21</strain>
    </source>
</reference>
<dbReference type="EMBL" id="CM000882">
    <property type="protein sequence ID" value="PNT68577.1"/>
    <property type="molecule type" value="Genomic_DNA"/>
</dbReference>
<dbReference type="Proteomes" id="UP000008810">
    <property type="component" value="Chromosome 3"/>
</dbReference>
<evidence type="ECO:0000313" key="1">
    <source>
        <dbReference type="EMBL" id="PNT68577.1"/>
    </source>
</evidence>
<evidence type="ECO:0000313" key="2">
    <source>
        <dbReference type="EnsemblPlants" id="PNT68577"/>
    </source>
</evidence>
<proteinExistence type="predicted"/>
<reference evidence="1 2" key="1">
    <citation type="journal article" date="2010" name="Nature">
        <title>Genome sequencing and analysis of the model grass Brachypodium distachyon.</title>
        <authorList>
            <consortium name="International Brachypodium Initiative"/>
        </authorList>
    </citation>
    <scope>NUCLEOTIDE SEQUENCE [LARGE SCALE GENOMIC DNA]</scope>
    <source>
        <strain evidence="1 2">Bd21</strain>
    </source>
</reference>
<organism evidence="1">
    <name type="scientific">Brachypodium distachyon</name>
    <name type="common">Purple false brome</name>
    <name type="synonym">Trachynia distachya</name>
    <dbReference type="NCBI Taxonomy" id="15368"/>
    <lineage>
        <taxon>Eukaryota</taxon>
        <taxon>Viridiplantae</taxon>
        <taxon>Streptophyta</taxon>
        <taxon>Embryophyta</taxon>
        <taxon>Tracheophyta</taxon>
        <taxon>Spermatophyta</taxon>
        <taxon>Magnoliopsida</taxon>
        <taxon>Liliopsida</taxon>
        <taxon>Poales</taxon>
        <taxon>Poaceae</taxon>
        <taxon>BOP clade</taxon>
        <taxon>Pooideae</taxon>
        <taxon>Stipodae</taxon>
        <taxon>Brachypodieae</taxon>
        <taxon>Brachypodium</taxon>
    </lineage>
</organism>
<dbReference type="AlphaFoldDB" id="A0A2K2D2Q9"/>
<accession>A0A2K2D2Q9</accession>
<sequence>MSVAEELMGEITVYNFLKDRWKFGVVFPPHLKDSSVEILGVRVYQRRKFTGKTYGSKA</sequence>
<dbReference type="Gramene" id="PNT68577">
    <property type="protein sequence ID" value="PNT68577"/>
    <property type="gene ID" value="BRADI_3g42884v3"/>
</dbReference>
<name>A0A2K2D2Q9_BRADI</name>
<dbReference type="InParanoid" id="A0A2K2D2Q9"/>
<dbReference type="EnsemblPlants" id="PNT68577">
    <property type="protein sequence ID" value="PNT68577"/>
    <property type="gene ID" value="BRADI_3g42884v3"/>
</dbReference>
<evidence type="ECO:0000313" key="3">
    <source>
        <dbReference type="Proteomes" id="UP000008810"/>
    </source>
</evidence>
<reference evidence="2" key="3">
    <citation type="submission" date="2018-08" db="UniProtKB">
        <authorList>
            <consortium name="EnsemblPlants"/>
        </authorList>
    </citation>
    <scope>IDENTIFICATION</scope>
    <source>
        <strain evidence="2">cv. Bd21</strain>
    </source>
</reference>